<keyword evidence="2" id="KW-1185">Reference proteome</keyword>
<dbReference type="AlphaFoldDB" id="M5UA67"/>
<dbReference type="EMBL" id="ANOH01000399">
    <property type="protein sequence ID" value="EMI52913.1"/>
    <property type="molecule type" value="Genomic_DNA"/>
</dbReference>
<dbReference type="PATRIC" id="fig|1263870.3.peg.5972"/>
<reference evidence="1 2" key="1">
    <citation type="journal article" date="2013" name="Mar. Genomics">
        <title>Expression of sulfatases in Rhodopirellula baltica and the diversity of sulfatases in the genus Rhodopirellula.</title>
        <authorList>
            <person name="Wegner C.E."/>
            <person name="Richter-Heitmann T."/>
            <person name="Klindworth A."/>
            <person name="Klockow C."/>
            <person name="Richter M."/>
            <person name="Achstetter T."/>
            <person name="Glockner F.O."/>
            <person name="Harder J."/>
        </authorList>
    </citation>
    <scope>NUCLEOTIDE SEQUENCE [LARGE SCALE GENOMIC DNA]</scope>
    <source>
        <strain evidence="1 2">SM41</strain>
    </source>
</reference>
<evidence type="ECO:0000313" key="1">
    <source>
        <dbReference type="EMBL" id="EMI52913.1"/>
    </source>
</evidence>
<organism evidence="1 2">
    <name type="scientific">Rhodopirellula sallentina SM41</name>
    <dbReference type="NCBI Taxonomy" id="1263870"/>
    <lineage>
        <taxon>Bacteria</taxon>
        <taxon>Pseudomonadati</taxon>
        <taxon>Planctomycetota</taxon>
        <taxon>Planctomycetia</taxon>
        <taxon>Pirellulales</taxon>
        <taxon>Pirellulaceae</taxon>
        <taxon>Rhodopirellula</taxon>
    </lineage>
</organism>
<gene>
    <name evidence="1" type="ORF">RSSM_05640</name>
</gene>
<accession>M5UA67</accession>
<comment type="caution">
    <text evidence="1">The sequence shown here is derived from an EMBL/GenBank/DDBJ whole genome shotgun (WGS) entry which is preliminary data.</text>
</comment>
<proteinExistence type="predicted"/>
<protein>
    <submittedName>
        <fullName evidence="1">Uncharacterized protein</fullName>
    </submittedName>
</protein>
<sequence>MHFVSESSALALVSLLKRSGTVCRKDILVVRIITTRAEDDGGGQTMQIGEVNSARSPFQQKRYEEQKELQSVFSEVLESVGIAGYETADPITSDAPLDEQIRDAWDGWYQLERVGRYRNAEDPAELGGKFAVVIDRAYREGGYADPKSFLNTLSTDELKTVQNVHWLADSIDVNSLTEEGALNLLIPPAAQVDLNRDGLTQSGLAYGIRFPDSTTPKPVADAFDAATAGLSEMDRSLHVLHMKMPVLLANIHLNSDGTFSHQVEPGDPDFRNPMLEEGYSYQQAAQEWIDYLDYFKSTMSEHRYESERAFWTDFQSRLPQDA</sequence>
<name>M5UA67_9BACT</name>
<evidence type="ECO:0000313" key="2">
    <source>
        <dbReference type="Proteomes" id="UP000011885"/>
    </source>
</evidence>
<dbReference type="Proteomes" id="UP000011885">
    <property type="component" value="Unassembled WGS sequence"/>
</dbReference>